<dbReference type="Proteomes" id="UP001262582">
    <property type="component" value="Unassembled WGS sequence"/>
</dbReference>
<dbReference type="SUPFAM" id="SSF53448">
    <property type="entry name" value="Nucleotide-diphospho-sugar transferases"/>
    <property type="match status" value="1"/>
</dbReference>
<reference evidence="2 3" key="1">
    <citation type="submission" date="2023-09" db="EMBL/GenBank/DDBJ databases">
        <authorList>
            <person name="Rey-Velasco X."/>
        </authorList>
    </citation>
    <scope>NUCLEOTIDE SEQUENCE [LARGE SCALE GENOMIC DNA]</scope>
    <source>
        <strain evidence="2 3">F117</strain>
    </source>
</reference>
<gene>
    <name evidence="2" type="ORF">RM539_12780</name>
</gene>
<dbReference type="InterPro" id="IPR003329">
    <property type="entry name" value="Cytidylyl_trans"/>
</dbReference>
<evidence type="ECO:0000313" key="3">
    <source>
        <dbReference type="Proteomes" id="UP001262582"/>
    </source>
</evidence>
<dbReference type="InterPro" id="IPR013132">
    <property type="entry name" value="PseI/NeuA/B-like_N"/>
</dbReference>
<dbReference type="PANTHER" id="PTHR42866:SF1">
    <property type="entry name" value="SPORE COAT POLYSACCHARIDE BIOSYNTHESIS PROTEIN SPSF"/>
    <property type="match status" value="1"/>
</dbReference>
<accession>A0ABU3D7G9</accession>
<organism evidence="2 3">
    <name type="scientific">Autumnicola musiva</name>
    <dbReference type="NCBI Taxonomy" id="3075589"/>
    <lineage>
        <taxon>Bacteria</taxon>
        <taxon>Pseudomonadati</taxon>
        <taxon>Bacteroidota</taxon>
        <taxon>Flavobacteriia</taxon>
        <taxon>Flavobacteriales</taxon>
        <taxon>Flavobacteriaceae</taxon>
        <taxon>Autumnicola</taxon>
    </lineage>
</organism>
<dbReference type="Gene3D" id="3.20.20.70">
    <property type="entry name" value="Aldolase class I"/>
    <property type="match status" value="1"/>
</dbReference>
<sequence length="592" mass="68409">MHSTYHIIEVANTHGGNFDYLLELIDSFADLEKNVGMKFQALHPDKVATSDFPSYNTYKELYFEKDQWKKAIEKAGATKDVWLDIFDAYGVEILGENIELVHGIKFQSSVLYNYEVFQALEKCDLTGKKVILNVAAQSVEDIQKIMANVENKLSPQEILLEFGYQAYPTSLEDSGFSKIPIIKEKFANKLVFADHVDGESDNAIWLPVLAAMSGIDYIEKHVMLESRETKYDHFSSLTPERYKLMRGTVQRYTSIKEMPFINIKEQQYLDKTIMIPLLKKSKPGGSGVCLQEDFIYRRSGQAGLNVKQIEQLQENWNILAVEKREGDVVKRSDFKKATIGNVIACRLKSSRLKKKALLKIGNLPSVEYCISNVLKFDNVNHTVLATSTIEQDEELENYTYNDSVVFFKGDPEDVIQRYLDVASHLKLDVIVRITADNPFMDNEICQILLKEHFKFGADYTTARNAAVGTNLEIINVRALRTIKEHFPNAEYSEYMTWYFQNNPEHFRLHMVDLPKDMVRDYRLTLDHQEDLDVYRKIHNNLEEAGYSNFSVRDIFKYLDEHPEVVSINNDIPIKYRTDNNLIETLNRQTKIK</sequence>
<dbReference type="InterPro" id="IPR013785">
    <property type="entry name" value="Aldolase_TIM"/>
</dbReference>
<dbReference type="Pfam" id="PF02348">
    <property type="entry name" value="CTP_transf_3"/>
    <property type="match status" value="1"/>
</dbReference>
<dbReference type="PANTHER" id="PTHR42866">
    <property type="entry name" value="3-DEOXY-MANNO-OCTULOSONATE CYTIDYLYLTRANSFERASE"/>
    <property type="match status" value="1"/>
</dbReference>
<dbReference type="InterPro" id="IPR029044">
    <property type="entry name" value="Nucleotide-diphossugar_trans"/>
</dbReference>
<evidence type="ECO:0000259" key="1">
    <source>
        <dbReference type="Pfam" id="PF03102"/>
    </source>
</evidence>
<protein>
    <submittedName>
        <fullName evidence="2">N-acetylneuraminate synthase family protein</fullName>
    </submittedName>
</protein>
<evidence type="ECO:0000313" key="2">
    <source>
        <dbReference type="EMBL" id="MDT0677454.1"/>
    </source>
</evidence>
<dbReference type="Pfam" id="PF03102">
    <property type="entry name" value="NeuB"/>
    <property type="match status" value="1"/>
</dbReference>
<name>A0ABU3D7G9_9FLAO</name>
<feature type="domain" description="PseI/NeuA/B-like" evidence="1">
    <location>
        <begin position="53"/>
        <end position="252"/>
    </location>
</feature>
<dbReference type="EMBL" id="JAVRHK010000009">
    <property type="protein sequence ID" value="MDT0677454.1"/>
    <property type="molecule type" value="Genomic_DNA"/>
</dbReference>
<keyword evidence="3" id="KW-1185">Reference proteome</keyword>
<dbReference type="SUPFAM" id="SSF51569">
    <property type="entry name" value="Aldolase"/>
    <property type="match status" value="1"/>
</dbReference>
<comment type="caution">
    <text evidence="2">The sequence shown here is derived from an EMBL/GenBank/DDBJ whole genome shotgun (WGS) entry which is preliminary data.</text>
</comment>
<proteinExistence type="predicted"/>
<dbReference type="Gene3D" id="3.90.550.10">
    <property type="entry name" value="Spore Coat Polysaccharide Biosynthesis Protein SpsA, Chain A"/>
    <property type="match status" value="1"/>
</dbReference>
<dbReference type="RefSeq" id="WP_311503798.1">
    <property type="nucleotide sequence ID" value="NZ_JAVRHK010000009.1"/>
</dbReference>